<proteinExistence type="predicted"/>
<protein>
    <recommendedName>
        <fullName evidence="4">DUF1849 family protein</fullName>
    </recommendedName>
</protein>
<name>A0ABQ0PYI6_9PROT</name>
<keyword evidence="3" id="KW-1185">Reference proteome</keyword>
<dbReference type="Pfam" id="PF08904">
    <property type="entry name" value="EipB_like"/>
    <property type="match status" value="1"/>
</dbReference>
<dbReference type="InterPro" id="IPR015000">
    <property type="entry name" value="EipB-like"/>
</dbReference>
<sequence>MKRTRLAAAMVIGLAALPAHAASPRRDAVPVAGALLPHKISYTLNLARLKAGSLVAAGGKASYQLRDACDSWSSSQKLEVQIMSGDGSTSVVTYQSATLEDKNGRRFLFRTVQSQDGETTSETAGEAIRQRHGQVVVHFTKPDTKTITLPAATVFPVQFTGTLLEAARKGALHLQSQIFDGASADGSTPNYVTLGTLAPATPGFDSPAFAGGMAVPVSVASFGGGDATLLPDSTYSDRLWTNGVEDKLLIDFGDYVLSGQIDSLTPLPAASCSLTR</sequence>
<evidence type="ECO:0000313" key="2">
    <source>
        <dbReference type="EMBL" id="GBQ84786.1"/>
    </source>
</evidence>
<dbReference type="Proteomes" id="UP001062776">
    <property type="component" value="Unassembled WGS sequence"/>
</dbReference>
<organism evidence="2 3">
    <name type="scientific">Asaia krungthepensis NRIC 0535</name>
    <dbReference type="NCBI Taxonomy" id="1307925"/>
    <lineage>
        <taxon>Bacteria</taxon>
        <taxon>Pseudomonadati</taxon>
        <taxon>Pseudomonadota</taxon>
        <taxon>Alphaproteobacteria</taxon>
        <taxon>Acetobacterales</taxon>
        <taxon>Acetobacteraceae</taxon>
        <taxon>Asaia</taxon>
    </lineage>
</organism>
<keyword evidence="1" id="KW-0732">Signal</keyword>
<reference evidence="2" key="1">
    <citation type="submission" date="2013-04" db="EMBL/GenBank/DDBJ databases">
        <title>The genome sequencing project of 58 acetic acid bacteria.</title>
        <authorList>
            <person name="Okamoto-Kainuma A."/>
            <person name="Ishikawa M."/>
            <person name="Umino S."/>
            <person name="Koizumi Y."/>
            <person name="Shiwa Y."/>
            <person name="Yoshikawa H."/>
            <person name="Matsutani M."/>
            <person name="Matsushita K."/>
        </authorList>
    </citation>
    <scope>NUCLEOTIDE SEQUENCE</scope>
    <source>
        <strain evidence="2">NRIC 0535</strain>
    </source>
</reference>
<evidence type="ECO:0008006" key="4">
    <source>
        <dbReference type="Google" id="ProtNLM"/>
    </source>
</evidence>
<feature type="chain" id="PRO_5045512072" description="DUF1849 family protein" evidence="1">
    <location>
        <begin position="22"/>
        <end position="276"/>
    </location>
</feature>
<dbReference type="EMBL" id="BAPV01000004">
    <property type="protein sequence ID" value="GBQ84786.1"/>
    <property type="molecule type" value="Genomic_DNA"/>
</dbReference>
<evidence type="ECO:0000313" key="3">
    <source>
        <dbReference type="Proteomes" id="UP001062776"/>
    </source>
</evidence>
<gene>
    <name evidence="2" type="ORF">AA0535_0592</name>
</gene>
<accession>A0ABQ0PYI6</accession>
<evidence type="ECO:0000256" key="1">
    <source>
        <dbReference type="SAM" id="SignalP"/>
    </source>
</evidence>
<dbReference type="RefSeq" id="WP_264814417.1">
    <property type="nucleotide sequence ID" value="NZ_BAPV01000004.1"/>
</dbReference>
<comment type="caution">
    <text evidence="2">The sequence shown here is derived from an EMBL/GenBank/DDBJ whole genome shotgun (WGS) entry which is preliminary data.</text>
</comment>
<feature type="signal peptide" evidence="1">
    <location>
        <begin position="1"/>
        <end position="21"/>
    </location>
</feature>